<accession>A0A437M7M6</accession>
<comment type="similarity">
    <text evidence="1">Belongs to the carbon-nitrogen hydrolase superfamily. NIT1/NIT2 family.</text>
</comment>
<dbReference type="PANTHER" id="PTHR23088:SF27">
    <property type="entry name" value="DEAMINATED GLUTATHIONE AMIDASE"/>
    <property type="match status" value="1"/>
</dbReference>
<dbReference type="EMBL" id="SACN01000001">
    <property type="protein sequence ID" value="RVT93535.1"/>
    <property type="molecule type" value="Genomic_DNA"/>
</dbReference>
<dbReference type="InterPro" id="IPR045254">
    <property type="entry name" value="Nit1/2_C-N_Hydrolase"/>
</dbReference>
<dbReference type="SUPFAM" id="SSF56317">
    <property type="entry name" value="Carbon-nitrogen hydrolase"/>
    <property type="match status" value="1"/>
</dbReference>
<dbReference type="AlphaFoldDB" id="A0A437M7M6"/>
<name>A0A437M7M6_9SPHN</name>
<dbReference type="InterPro" id="IPR036526">
    <property type="entry name" value="C-N_Hydrolase_sf"/>
</dbReference>
<dbReference type="GO" id="GO:0016811">
    <property type="term" value="F:hydrolase activity, acting on carbon-nitrogen (but not peptide) bonds, in linear amides"/>
    <property type="evidence" value="ECO:0007669"/>
    <property type="project" value="InterPro"/>
</dbReference>
<protein>
    <submittedName>
        <fullName evidence="4">Carbon-nitrogen hydrolase family protein</fullName>
    </submittedName>
</protein>
<reference evidence="4 5" key="1">
    <citation type="submission" date="2019-01" db="EMBL/GenBank/DDBJ databases">
        <authorList>
            <person name="Chen W.-M."/>
        </authorList>
    </citation>
    <scope>NUCLEOTIDE SEQUENCE [LARGE SCALE GENOMIC DNA]</scope>
    <source>
        <strain evidence="4 5">CCP-7</strain>
    </source>
</reference>
<comment type="caution">
    <text evidence="4">The sequence shown here is derived from an EMBL/GenBank/DDBJ whole genome shotgun (WGS) entry which is preliminary data.</text>
</comment>
<gene>
    <name evidence="4" type="ORF">EOD43_06605</name>
</gene>
<sequence length="276" mass="30698">MKLAVIQMNSVSDVSANIERATHIMRDAVEQEGADWLLLPEHYHWAGGTPADRLASAEYLGEGPAYRKAQDFAREHGVFVHAGSLYERISGSDKIYNTSVVFDRAGREIATYRKIHLFDIDTPNGGTYRESDTVASGDTIAVYEAEGVRFGCSICYDLRFPELFQALADQGADVIAMPAAFLFETGKAHWEPLLRARAIETQTYIAASGSWGEVLNDGKPHRTFGHSMIVDPWGQILSHLATDDGYLTADVDAEMLARVRQNVPLRRHRVLPALYR</sequence>
<evidence type="ECO:0000313" key="4">
    <source>
        <dbReference type="EMBL" id="RVT93535.1"/>
    </source>
</evidence>
<dbReference type="OrthoDB" id="9811121at2"/>
<evidence type="ECO:0000256" key="1">
    <source>
        <dbReference type="ARBA" id="ARBA00010613"/>
    </source>
</evidence>
<dbReference type="InterPro" id="IPR003010">
    <property type="entry name" value="C-N_Hydrolase"/>
</dbReference>
<dbReference type="RefSeq" id="WP_127742247.1">
    <property type="nucleotide sequence ID" value="NZ_SACN01000001.1"/>
</dbReference>
<dbReference type="InterPro" id="IPR001110">
    <property type="entry name" value="UPF0012_CS"/>
</dbReference>
<evidence type="ECO:0000259" key="3">
    <source>
        <dbReference type="PROSITE" id="PS50263"/>
    </source>
</evidence>
<organism evidence="4 5">
    <name type="scientific">Sphingomonas crocodyli</name>
    <dbReference type="NCBI Taxonomy" id="1979270"/>
    <lineage>
        <taxon>Bacteria</taxon>
        <taxon>Pseudomonadati</taxon>
        <taxon>Pseudomonadota</taxon>
        <taxon>Alphaproteobacteria</taxon>
        <taxon>Sphingomonadales</taxon>
        <taxon>Sphingomonadaceae</taxon>
        <taxon>Sphingomonas</taxon>
    </lineage>
</organism>
<dbReference type="PANTHER" id="PTHR23088">
    <property type="entry name" value="NITRILASE-RELATED"/>
    <property type="match status" value="1"/>
</dbReference>
<proteinExistence type="inferred from homology"/>
<evidence type="ECO:0000313" key="5">
    <source>
        <dbReference type="Proteomes" id="UP000282971"/>
    </source>
</evidence>
<feature type="domain" description="CN hydrolase" evidence="3">
    <location>
        <begin position="1"/>
        <end position="253"/>
    </location>
</feature>
<dbReference type="PROSITE" id="PS50263">
    <property type="entry name" value="CN_HYDROLASE"/>
    <property type="match status" value="1"/>
</dbReference>
<dbReference type="PROSITE" id="PS01227">
    <property type="entry name" value="UPF0012"/>
    <property type="match status" value="1"/>
</dbReference>
<dbReference type="Pfam" id="PF00795">
    <property type="entry name" value="CN_hydrolase"/>
    <property type="match status" value="1"/>
</dbReference>
<dbReference type="Proteomes" id="UP000282971">
    <property type="component" value="Unassembled WGS sequence"/>
</dbReference>
<evidence type="ECO:0000256" key="2">
    <source>
        <dbReference type="ARBA" id="ARBA00022801"/>
    </source>
</evidence>
<keyword evidence="5" id="KW-1185">Reference proteome</keyword>
<dbReference type="CDD" id="cd07572">
    <property type="entry name" value="nit"/>
    <property type="match status" value="1"/>
</dbReference>
<keyword evidence="2 4" id="KW-0378">Hydrolase</keyword>
<dbReference type="Gene3D" id="3.60.110.10">
    <property type="entry name" value="Carbon-nitrogen hydrolase"/>
    <property type="match status" value="1"/>
</dbReference>